<dbReference type="Proteomes" id="UP001175227">
    <property type="component" value="Unassembled WGS sequence"/>
</dbReference>
<evidence type="ECO:0000313" key="2">
    <source>
        <dbReference type="EMBL" id="KAK0482233.1"/>
    </source>
</evidence>
<protein>
    <submittedName>
        <fullName evidence="2">Uncharacterized protein</fullName>
    </submittedName>
</protein>
<proteinExistence type="predicted"/>
<feature type="transmembrane region" description="Helical" evidence="1">
    <location>
        <begin position="12"/>
        <end position="35"/>
    </location>
</feature>
<keyword evidence="1" id="KW-0472">Membrane</keyword>
<name>A0AA39UD25_9AGAR</name>
<keyword evidence="3" id="KW-1185">Reference proteome</keyword>
<reference evidence="2" key="1">
    <citation type="submission" date="2023-06" db="EMBL/GenBank/DDBJ databases">
        <authorList>
            <consortium name="Lawrence Berkeley National Laboratory"/>
            <person name="Ahrendt S."/>
            <person name="Sahu N."/>
            <person name="Indic B."/>
            <person name="Wong-Bajracharya J."/>
            <person name="Merenyi Z."/>
            <person name="Ke H.-M."/>
            <person name="Monk M."/>
            <person name="Kocsube S."/>
            <person name="Drula E."/>
            <person name="Lipzen A."/>
            <person name="Balint B."/>
            <person name="Henrissat B."/>
            <person name="Andreopoulos B."/>
            <person name="Martin F.M."/>
            <person name="Harder C.B."/>
            <person name="Rigling D."/>
            <person name="Ford K.L."/>
            <person name="Foster G.D."/>
            <person name="Pangilinan J."/>
            <person name="Papanicolaou A."/>
            <person name="Barry K."/>
            <person name="LaButti K."/>
            <person name="Viragh M."/>
            <person name="Koriabine M."/>
            <person name="Yan M."/>
            <person name="Riley R."/>
            <person name="Champramary S."/>
            <person name="Plett K.L."/>
            <person name="Tsai I.J."/>
            <person name="Slot J."/>
            <person name="Sipos G."/>
            <person name="Plett J."/>
            <person name="Nagy L.G."/>
            <person name="Grigoriev I.V."/>
        </authorList>
    </citation>
    <scope>NUCLEOTIDE SEQUENCE</scope>
    <source>
        <strain evidence="2">ICMP 16352</strain>
    </source>
</reference>
<dbReference type="EMBL" id="JAUEPR010000007">
    <property type="protein sequence ID" value="KAK0482233.1"/>
    <property type="molecule type" value="Genomic_DNA"/>
</dbReference>
<evidence type="ECO:0000256" key="1">
    <source>
        <dbReference type="SAM" id="Phobius"/>
    </source>
</evidence>
<accession>A0AA39UD25</accession>
<evidence type="ECO:0000313" key="3">
    <source>
        <dbReference type="Proteomes" id="UP001175227"/>
    </source>
</evidence>
<sequence>MQTVTVSPLTKLLLCCVGSIPPLLMKATIGFFLLISGSGGGYVLPAAGRIGHRYDVTFLSGCFSGKSAVASNKISTVDWSTIIAFAAVVDTGISDS</sequence>
<dbReference type="AlphaFoldDB" id="A0AA39UD25"/>
<gene>
    <name evidence="2" type="ORF">IW261DRAFT_1024644</name>
</gene>
<organism evidence="2 3">
    <name type="scientific">Armillaria novae-zelandiae</name>
    <dbReference type="NCBI Taxonomy" id="153914"/>
    <lineage>
        <taxon>Eukaryota</taxon>
        <taxon>Fungi</taxon>
        <taxon>Dikarya</taxon>
        <taxon>Basidiomycota</taxon>
        <taxon>Agaricomycotina</taxon>
        <taxon>Agaricomycetes</taxon>
        <taxon>Agaricomycetidae</taxon>
        <taxon>Agaricales</taxon>
        <taxon>Marasmiineae</taxon>
        <taxon>Physalacriaceae</taxon>
        <taxon>Armillaria</taxon>
    </lineage>
</organism>
<comment type="caution">
    <text evidence="2">The sequence shown here is derived from an EMBL/GenBank/DDBJ whole genome shotgun (WGS) entry which is preliminary data.</text>
</comment>
<keyword evidence="1" id="KW-0812">Transmembrane</keyword>
<keyword evidence="1" id="KW-1133">Transmembrane helix</keyword>